<feature type="compositionally biased region" description="Low complexity" evidence="1">
    <location>
        <begin position="34"/>
        <end position="47"/>
    </location>
</feature>
<dbReference type="Proteomes" id="UP001595536">
    <property type="component" value="Unassembled WGS sequence"/>
</dbReference>
<gene>
    <name evidence="2" type="ORF">ACFOEX_13085</name>
</gene>
<dbReference type="RefSeq" id="WP_376832477.1">
    <property type="nucleotide sequence ID" value="NZ_JBHLWR010000006.1"/>
</dbReference>
<name>A0ABV7LHF3_9HYPH</name>
<organism evidence="2 3">
    <name type="scientific">Camelimonas abortus</name>
    <dbReference type="NCBI Taxonomy" id="1017184"/>
    <lineage>
        <taxon>Bacteria</taxon>
        <taxon>Pseudomonadati</taxon>
        <taxon>Pseudomonadota</taxon>
        <taxon>Alphaproteobacteria</taxon>
        <taxon>Hyphomicrobiales</taxon>
        <taxon>Chelatococcaceae</taxon>
        <taxon>Camelimonas</taxon>
    </lineage>
</organism>
<accession>A0ABV7LHF3</accession>
<protein>
    <submittedName>
        <fullName evidence="2">Uncharacterized protein</fullName>
    </submittedName>
</protein>
<proteinExistence type="predicted"/>
<keyword evidence="3" id="KW-1185">Reference proteome</keyword>
<dbReference type="EMBL" id="JBHRUV010000098">
    <property type="protein sequence ID" value="MFC3267276.1"/>
    <property type="molecule type" value="Genomic_DNA"/>
</dbReference>
<evidence type="ECO:0000313" key="3">
    <source>
        <dbReference type="Proteomes" id="UP001595536"/>
    </source>
</evidence>
<feature type="region of interest" description="Disordered" evidence="1">
    <location>
        <begin position="1"/>
        <end position="56"/>
    </location>
</feature>
<evidence type="ECO:0000313" key="2">
    <source>
        <dbReference type="EMBL" id="MFC3267276.1"/>
    </source>
</evidence>
<evidence type="ECO:0000256" key="1">
    <source>
        <dbReference type="SAM" id="MobiDB-lite"/>
    </source>
</evidence>
<comment type="caution">
    <text evidence="2">The sequence shown here is derived from an EMBL/GenBank/DDBJ whole genome shotgun (WGS) entry which is preliminary data.</text>
</comment>
<sequence>MANWWDSYPDAPSPGGNVSAPATGGNWWDAYPDAPSQQSASPAPAQQFDTGRFDLGSVKNDPSLAAGLNAKKAGIEAQAATPDPAMEAWQAAQRASLVTKSGPNVSRHTIPKYSSAADRVGVAAGGFVEGIPIVGPILTGAAERAAVLVGQPFVSESYSNRLAALQADRERAKEAHPYINAGTQLAGGLVSTGAVANTPMGAKLLGDVGGNIGRRMAAGGISGGAIGGLDALTRSGGDLESAARGAALGGGIGFVAPAVISGVSKVADAAAKKASAGYRVKEALSRDAAAGNQMLTRQELAALQAEGVPVVVADMGGETTRALARSAANTSPEARDALNKVVSERFATQSTRIADDVAGLSPLGANATESLDKLRAAARAANRPRYAAAYAKGATGVWDDELAALTRAPDVADAIRKATRTGNNKAVADGFKPVTNPFVVTDAGDVVLRQAADGSTAIPSLQFWDYVKRNLDDTIEAAKRAGNRNAAADATALKQKLVAKLDAIVPEYAAARSGAAAFFGAEDALEAGQKFLTAKGQNEAYRKAWGQFSAPEKALFREGYASALASKLRETPDRLNAVNQLMRSPAERERIRMVFGPQGAAKLEARLRVENIMDGLRTAVQGNSTTTRQLMEMGMAGGVGSAITGWQSGMDPSSMSIGFVLGAAARYGGGKIDARVAQQVGKLLSSSDPAMIDRAFQMAAARPAIMRLLENAERILVSGSGAIGGQSASPRR</sequence>
<reference evidence="3" key="1">
    <citation type="journal article" date="2019" name="Int. J. Syst. Evol. Microbiol.">
        <title>The Global Catalogue of Microorganisms (GCM) 10K type strain sequencing project: providing services to taxonomists for standard genome sequencing and annotation.</title>
        <authorList>
            <consortium name="The Broad Institute Genomics Platform"/>
            <consortium name="The Broad Institute Genome Sequencing Center for Infectious Disease"/>
            <person name="Wu L."/>
            <person name="Ma J."/>
        </authorList>
    </citation>
    <scope>NUCLEOTIDE SEQUENCE [LARGE SCALE GENOMIC DNA]</scope>
    <source>
        <strain evidence="3">CCM 7941</strain>
    </source>
</reference>